<sequence>MVLVGYLTMCLIFGTTFLVIKIGLEAGWTPYFSAGFRFFIAGLLVVIYGVATKQFQTPTKKNLIEFLITGSCMTGITFGTLYWSEQHIPSSFAALLSATGPLFVSLFHSRMEKVKITRAQFAGLALGFLGIGLITGPSLSVEFNLFWLIACLVIIIGESFYAFGTIYSKMVLKQGVSPLMLNGYQMLFGGLLLIILSFAFENPSFSGISYSGWISLLYLIVIGSVLGHGLYYWLIKKTNPAFPSTWLYVSPFISLVLDIWIKKEVFHPLSIIGGIVIIAGVYFINSQTLREAFAKKPKSIAS</sequence>
<feature type="transmembrane region" description="Helical" evidence="7">
    <location>
        <begin position="145"/>
        <end position="167"/>
    </location>
</feature>
<feature type="domain" description="EamA" evidence="8">
    <location>
        <begin position="149"/>
        <end position="285"/>
    </location>
</feature>
<feature type="transmembrane region" description="Helical" evidence="7">
    <location>
        <begin position="63"/>
        <end position="82"/>
    </location>
</feature>
<dbReference type="InterPro" id="IPR000620">
    <property type="entry name" value="EamA_dom"/>
</dbReference>
<reference evidence="9 10" key="1">
    <citation type="submission" date="2020-07" db="EMBL/GenBank/DDBJ databases">
        <title>Genomic Encyclopedia of Type Strains, Phase IV (KMG-IV): sequencing the most valuable type-strain genomes for metagenomic binning, comparative biology and taxonomic classification.</title>
        <authorList>
            <person name="Goeker M."/>
        </authorList>
    </citation>
    <scope>NUCLEOTIDE SEQUENCE [LARGE SCALE GENOMIC DNA]</scope>
    <source>
        <strain evidence="9 10">DSM 25220</strain>
    </source>
</reference>
<comment type="caution">
    <text evidence="9">The sequence shown here is derived from an EMBL/GenBank/DDBJ whole genome shotgun (WGS) entry which is preliminary data.</text>
</comment>
<protein>
    <submittedName>
        <fullName evidence="9">Drug/metabolite transporter (DMT)-like permease</fullName>
    </submittedName>
</protein>
<feature type="transmembrane region" description="Helical" evidence="7">
    <location>
        <begin position="88"/>
        <end position="107"/>
    </location>
</feature>
<accession>A0A7V9YYY9</accession>
<dbReference type="AlphaFoldDB" id="A0A7V9YYY9"/>
<organism evidence="9 10">
    <name type="scientific">[Anoxybacillus] calidus</name>
    <dbReference type="NCBI Taxonomy" id="575178"/>
    <lineage>
        <taxon>Bacteria</taxon>
        <taxon>Bacillati</taxon>
        <taxon>Bacillota</taxon>
        <taxon>Bacilli</taxon>
        <taxon>Bacillales</taxon>
        <taxon>Anoxybacillaceae</taxon>
        <taxon>Paranoxybacillus</taxon>
    </lineage>
</organism>
<feature type="transmembrane region" description="Helical" evidence="7">
    <location>
        <begin position="267"/>
        <end position="285"/>
    </location>
</feature>
<feature type="transmembrane region" description="Helical" evidence="7">
    <location>
        <begin position="179"/>
        <end position="200"/>
    </location>
</feature>
<dbReference type="PANTHER" id="PTHR32322:SF18">
    <property type="entry name" value="S-ADENOSYLMETHIONINE_S-ADENOSYLHOMOCYSTEINE TRANSPORTER"/>
    <property type="match status" value="1"/>
</dbReference>
<proteinExistence type="inferred from homology"/>
<keyword evidence="3" id="KW-1003">Cell membrane</keyword>
<keyword evidence="10" id="KW-1185">Reference proteome</keyword>
<evidence type="ECO:0000313" key="10">
    <source>
        <dbReference type="Proteomes" id="UP000580891"/>
    </source>
</evidence>
<evidence type="ECO:0000256" key="5">
    <source>
        <dbReference type="ARBA" id="ARBA00022989"/>
    </source>
</evidence>
<gene>
    <name evidence="9" type="ORF">HNQ85_001201</name>
</gene>
<evidence type="ECO:0000256" key="1">
    <source>
        <dbReference type="ARBA" id="ARBA00004651"/>
    </source>
</evidence>
<evidence type="ECO:0000259" key="8">
    <source>
        <dbReference type="Pfam" id="PF00892"/>
    </source>
</evidence>
<dbReference type="Pfam" id="PF00892">
    <property type="entry name" value="EamA"/>
    <property type="match status" value="2"/>
</dbReference>
<dbReference type="Proteomes" id="UP000580891">
    <property type="component" value="Unassembled WGS sequence"/>
</dbReference>
<evidence type="ECO:0000256" key="7">
    <source>
        <dbReference type="SAM" id="Phobius"/>
    </source>
</evidence>
<evidence type="ECO:0000256" key="6">
    <source>
        <dbReference type="ARBA" id="ARBA00023136"/>
    </source>
</evidence>
<name>A0A7V9YYY9_9BACL</name>
<feature type="transmembrane region" description="Helical" evidence="7">
    <location>
        <begin position="212"/>
        <end position="233"/>
    </location>
</feature>
<evidence type="ECO:0000256" key="4">
    <source>
        <dbReference type="ARBA" id="ARBA00022692"/>
    </source>
</evidence>
<dbReference type="InterPro" id="IPR050638">
    <property type="entry name" value="AA-Vitamin_Transporters"/>
</dbReference>
<keyword evidence="5 7" id="KW-1133">Transmembrane helix</keyword>
<evidence type="ECO:0000256" key="3">
    <source>
        <dbReference type="ARBA" id="ARBA00022475"/>
    </source>
</evidence>
<dbReference type="InterPro" id="IPR037185">
    <property type="entry name" value="EmrE-like"/>
</dbReference>
<dbReference type="EMBL" id="JACDUU010000002">
    <property type="protein sequence ID" value="MBA2870931.1"/>
    <property type="molecule type" value="Genomic_DNA"/>
</dbReference>
<feature type="domain" description="EamA" evidence="8">
    <location>
        <begin position="7"/>
        <end position="135"/>
    </location>
</feature>
<evidence type="ECO:0000256" key="2">
    <source>
        <dbReference type="ARBA" id="ARBA00007362"/>
    </source>
</evidence>
<dbReference type="SUPFAM" id="SSF103481">
    <property type="entry name" value="Multidrug resistance efflux transporter EmrE"/>
    <property type="match status" value="2"/>
</dbReference>
<keyword evidence="6 7" id="KW-0472">Membrane</keyword>
<dbReference type="Gene3D" id="1.10.3730.20">
    <property type="match status" value="1"/>
</dbReference>
<dbReference type="PANTHER" id="PTHR32322">
    <property type="entry name" value="INNER MEMBRANE TRANSPORTER"/>
    <property type="match status" value="1"/>
</dbReference>
<feature type="transmembrane region" description="Helical" evidence="7">
    <location>
        <begin position="119"/>
        <end position="139"/>
    </location>
</feature>
<comment type="subcellular location">
    <subcellularLocation>
        <location evidence="1">Cell membrane</location>
        <topology evidence="1">Multi-pass membrane protein</topology>
    </subcellularLocation>
</comment>
<comment type="similarity">
    <text evidence="2">Belongs to the EamA transporter family.</text>
</comment>
<evidence type="ECO:0000313" key="9">
    <source>
        <dbReference type="EMBL" id="MBA2870931.1"/>
    </source>
</evidence>
<keyword evidence="4 7" id="KW-0812">Transmembrane</keyword>
<feature type="transmembrane region" description="Helical" evidence="7">
    <location>
        <begin position="28"/>
        <end position="51"/>
    </location>
</feature>
<feature type="transmembrane region" description="Helical" evidence="7">
    <location>
        <begin position="245"/>
        <end position="261"/>
    </location>
</feature>
<dbReference type="GO" id="GO:0005886">
    <property type="term" value="C:plasma membrane"/>
    <property type="evidence" value="ECO:0007669"/>
    <property type="project" value="UniProtKB-SubCell"/>
</dbReference>
<dbReference type="RefSeq" id="WP_181536819.1">
    <property type="nucleotide sequence ID" value="NZ_JACDUU010000002.1"/>
</dbReference>